<dbReference type="GO" id="GO:0005737">
    <property type="term" value="C:cytoplasm"/>
    <property type="evidence" value="ECO:0007669"/>
    <property type="project" value="UniProtKB-SubCell"/>
</dbReference>
<dbReference type="PANTHER" id="PTHR11085:SF4">
    <property type="entry name" value="NAD-DEPENDENT PROTEIN DEACYLASE"/>
    <property type="match status" value="1"/>
</dbReference>
<dbReference type="CDD" id="cd01412">
    <property type="entry name" value="SIRT5_Af1_CobB"/>
    <property type="match status" value="1"/>
</dbReference>
<organism evidence="6 7">
    <name type="scientific">Pelagihabitans pacificus</name>
    <dbReference type="NCBI Taxonomy" id="2696054"/>
    <lineage>
        <taxon>Bacteria</taxon>
        <taxon>Pseudomonadati</taxon>
        <taxon>Bacteroidota</taxon>
        <taxon>Flavobacteriia</taxon>
        <taxon>Flavobacteriales</taxon>
        <taxon>Flavobacteriaceae</taxon>
        <taxon>Pelagihabitans</taxon>
    </lineage>
</organism>
<dbReference type="InterPro" id="IPR026590">
    <property type="entry name" value="Ssirtuin_cat_dom"/>
</dbReference>
<dbReference type="EC" id="2.3.1.286" evidence="3"/>
<dbReference type="GO" id="GO:0070403">
    <property type="term" value="F:NAD+ binding"/>
    <property type="evidence" value="ECO:0007669"/>
    <property type="project" value="UniProtKB-UniRule"/>
</dbReference>
<evidence type="ECO:0000256" key="1">
    <source>
        <dbReference type="ARBA" id="ARBA00022679"/>
    </source>
</evidence>
<feature type="binding site" evidence="3">
    <location>
        <begin position="9"/>
        <end position="28"/>
    </location>
    <ligand>
        <name>NAD(+)</name>
        <dbReference type="ChEBI" id="CHEBI:57540"/>
    </ligand>
</feature>
<evidence type="ECO:0000259" key="5">
    <source>
        <dbReference type="PROSITE" id="PS50305"/>
    </source>
</evidence>
<dbReference type="Gene3D" id="3.40.50.1220">
    <property type="entry name" value="TPP-binding domain"/>
    <property type="match status" value="1"/>
</dbReference>
<feature type="domain" description="Deacetylase sirtuin-type" evidence="5">
    <location>
        <begin position="1"/>
        <end position="228"/>
    </location>
</feature>
<accession>A0A967AUP4</accession>
<evidence type="ECO:0000313" key="6">
    <source>
        <dbReference type="EMBL" id="NHF59368.1"/>
    </source>
</evidence>
<feature type="binding site" evidence="3">
    <location>
        <begin position="169"/>
        <end position="171"/>
    </location>
    <ligand>
        <name>NAD(+)</name>
        <dbReference type="ChEBI" id="CHEBI:57540"/>
    </ligand>
</feature>
<comment type="subcellular location">
    <subcellularLocation>
        <location evidence="3">Cytoplasm</location>
    </subcellularLocation>
</comment>
<dbReference type="RefSeq" id="WP_152573879.1">
    <property type="nucleotide sequence ID" value="NZ_VIKU02000002.1"/>
</dbReference>
<reference evidence="6" key="2">
    <citation type="submission" date="2020-03" db="EMBL/GenBank/DDBJ databases">
        <title>Flavobacteriaceae bacterium strain TP-CH-4, a member of the family Flavobacteriaceae isolated from a deep-sea seamount.</title>
        <authorList>
            <person name="Zhang D.-C."/>
        </authorList>
    </citation>
    <scope>NUCLEOTIDE SEQUENCE</scope>
    <source>
        <strain evidence="6">TP-CH-4</strain>
    </source>
</reference>
<dbReference type="SUPFAM" id="SSF52467">
    <property type="entry name" value="DHS-like NAD/FAD-binding domain"/>
    <property type="match status" value="1"/>
</dbReference>
<feature type="active site" description="Proton acceptor" evidence="3">
    <location>
        <position position="104"/>
    </location>
</feature>
<evidence type="ECO:0000313" key="7">
    <source>
        <dbReference type="Proteomes" id="UP000707206"/>
    </source>
</evidence>
<feature type="binding site" evidence="3">
    <location>
        <begin position="86"/>
        <end position="89"/>
    </location>
    <ligand>
        <name>NAD(+)</name>
        <dbReference type="ChEBI" id="CHEBI:57540"/>
    </ligand>
</feature>
<dbReference type="GO" id="GO:0036055">
    <property type="term" value="F:protein-succinyllysine desuccinylase activity"/>
    <property type="evidence" value="ECO:0007669"/>
    <property type="project" value="UniProtKB-UniRule"/>
</dbReference>
<comment type="caution">
    <text evidence="3 4">Lacks conserved residue(s) required for the propagation of feature annotation.</text>
</comment>
<dbReference type="HAMAP" id="MF_01121">
    <property type="entry name" value="Sirtuin_ClassIII"/>
    <property type="match status" value="1"/>
</dbReference>
<sequence>MKRIVVLTGAGVSAESGIKTFRDAGGLWEGHDVMEVASPQGFARNPELVLEFYNQRRKQLLTVEPNPAHKALVRLEASYDTQIITQNIDDLHERAGSSQVLHLHGELFKVRSTRNEHTVMDWKKDLHLGDLCPEGYQLRPHIVWFGEMVPLLETAAQQVQCADIILIIGTSMQVYPAAGLIDYAPRHAAIYFIDPKPSVSQQAYANLTVIPETAARGVPTVVENLLHEVY</sequence>
<dbReference type="AlphaFoldDB" id="A0A967AUP4"/>
<name>A0A967AUP4_9FLAO</name>
<dbReference type="InterPro" id="IPR029035">
    <property type="entry name" value="DHS-like_NAD/FAD-binding_dom"/>
</dbReference>
<feature type="binding site" evidence="3">
    <location>
        <position position="53"/>
    </location>
    <ligand>
        <name>substrate</name>
    </ligand>
</feature>
<dbReference type="Proteomes" id="UP000707206">
    <property type="component" value="Unassembled WGS sequence"/>
</dbReference>
<keyword evidence="1" id="KW-0808">Transferase</keyword>
<dbReference type="GO" id="GO:0036054">
    <property type="term" value="F:protein-malonyllysine demalonylase activity"/>
    <property type="evidence" value="ECO:0007669"/>
    <property type="project" value="InterPro"/>
</dbReference>
<dbReference type="InterPro" id="IPR050134">
    <property type="entry name" value="NAD-dep_sirtuin_deacylases"/>
</dbReference>
<evidence type="ECO:0000256" key="4">
    <source>
        <dbReference type="PROSITE-ProRule" id="PRU00236"/>
    </source>
</evidence>
<feature type="binding site" evidence="3">
    <location>
        <position position="56"/>
    </location>
    <ligand>
        <name>substrate</name>
    </ligand>
</feature>
<comment type="caution">
    <text evidence="6">The sequence shown here is derived from an EMBL/GenBank/DDBJ whole genome shotgun (WGS) entry which is preliminary data.</text>
</comment>
<dbReference type="InterPro" id="IPR003000">
    <property type="entry name" value="Sirtuin"/>
</dbReference>
<dbReference type="GO" id="GO:0017136">
    <property type="term" value="F:histone deacetylase activity, NAD-dependent"/>
    <property type="evidence" value="ECO:0007669"/>
    <property type="project" value="TreeGrafter"/>
</dbReference>
<comment type="catalytic activity">
    <reaction evidence="3">
        <text>N(6)-succinyl-L-lysyl-[protein] + NAD(+) + H2O = 2''-O-succinyl-ADP-D-ribose + nicotinamide + L-lysyl-[protein]</text>
        <dbReference type="Rhea" id="RHEA:47668"/>
        <dbReference type="Rhea" id="RHEA-COMP:9752"/>
        <dbReference type="Rhea" id="RHEA-COMP:11877"/>
        <dbReference type="ChEBI" id="CHEBI:15377"/>
        <dbReference type="ChEBI" id="CHEBI:17154"/>
        <dbReference type="ChEBI" id="CHEBI:29969"/>
        <dbReference type="ChEBI" id="CHEBI:57540"/>
        <dbReference type="ChEBI" id="CHEBI:87830"/>
        <dbReference type="ChEBI" id="CHEBI:87832"/>
    </reaction>
</comment>
<keyword evidence="2 3" id="KW-0520">NAD</keyword>
<comment type="catalytic activity">
    <reaction evidence="3">
        <text>N(6)-acetyl-L-lysyl-[protein] + NAD(+) + H2O = 2''-O-acetyl-ADP-D-ribose + nicotinamide + L-lysyl-[protein]</text>
        <dbReference type="Rhea" id="RHEA:43636"/>
        <dbReference type="Rhea" id="RHEA-COMP:9752"/>
        <dbReference type="Rhea" id="RHEA-COMP:10731"/>
        <dbReference type="ChEBI" id="CHEBI:15377"/>
        <dbReference type="ChEBI" id="CHEBI:17154"/>
        <dbReference type="ChEBI" id="CHEBI:29969"/>
        <dbReference type="ChEBI" id="CHEBI:57540"/>
        <dbReference type="ChEBI" id="CHEBI:61930"/>
        <dbReference type="ChEBI" id="CHEBI:83767"/>
        <dbReference type="EC" id="2.3.1.286"/>
    </reaction>
</comment>
<dbReference type="Pfam" id="PF02146">
    <property type="entry name" value="SIR2"/>
    <property type="match status" value="1"/>
</dbReference>
<keyword evidence="7" id="KW-1185">Reference proteome</keyword>
<dbReference type="Gene3D" id="3.30.1600.10">
    <property type="entry name" value="SIR2/SIRT2 'Small Domain"/>
    <property type="match status" value="1"/>
</dbReference>
<proteinExistence type="inferred from homology"/>
<evidence type="ECO:0000256" key="2">
    <source>
        <dbReference type="ARBA" id="ARBA00023027"/>
    </source>
</evidence>
<protein>
    <recommendedName>
        <fullName evidence="3">NAD-dependent protein deacylase</fullName>
        <ecNumber evidence="3">2.3.1.286</ecNumber>
    </recommendedName>
    <alternativeName>
        <fullName evidence="3">Regulatory protein SIR2 homolog</fullName>
    </alternativeName>
</protein>
<dbReference type="EMBL" id="VIKU02000002">
    <property type="protein sequence ID" value="NHF59368.1"/>
    <property type="molecule type" value="Genomic_DNA"/>
</dbReference>
<keyword evidence="3" id="KW-0963">Cytoplasm</keyword>
<feature type="binding site" evidence="3">
    <location>
        <position position="214"/>
    </location>
    <ligand>
        <name>NAD(+)</name>
        <dbReference type="ChEBI" id="CHEBI:57540"/>
    </ligand>
</feature>
<gene>
    <name evidence="3" type="primary">cobB</name>
    <name evidence="6" type="ORF">FK220_008455</name>
</gene>
<comment type="domain">
    <text evidence="3">2 residues (Tyr-53 and Arg-56) present in a large hydrophobic pocket are probably involved in substrate specificity. They are important for desuccinylation activity, but dispensable for deacetylation activity.</text>
</comment>
<comment type="similarity">
    <text evidence="3">Belongs to the sirtuin family. Class III subfamily.</text>
</comment>
<evidence type="ECO:0000256" key="3">
    <source>
        <dbReference type="HAMAP-Rule" id="MF_01121"/>
    </source>
</evidence>
<dbReference type="PROSITE" id="PS50305">
    <property type="entry name" value="SIRTUIN"/>
    <property type="match status" value="1"/>
</dbReference>
<reference evidence="6" key="1">
    <citation type="submission" date="2019-07" db="EMBL/GenBank/DDBJ databases">
        <authorList>
            <person name="De-Chao Zhang Q."/>
        </authorList>
    </citation>
    <scope>NUCLEOTIDE SEQUENCE</scope>
    <source>
        <strain evidence="6">TP-CH-4</strain>
    </source>
</reference>
<dbReference type="InterPro" id="IPR027546">
    <property type="entry name" value="Sirtuin_class_III"/>
</dbReference>
<comment type="function">
    <text evidence="3">NAD-dependent lysine deacetylase and desuccinylase that specifically removes acetyl and succinyl groups on target proteins. Modulates the activities of several proteins which are inactive in their acylated form.</text>
</comment>
<dbReference type="PANTHER" id="PTHR11085">
    <property type="entry name" value="NAD-DEPENDENT PROTEIN DEACYLASE SIRTUIN-5, MITOCHONDRIAL-RELATED"/>
    <property type="match status" value="1"/>
</dbReference>
<dbReference type="InterPro" id="IPR026591">
    <property type="entry name" value="Sirtuin_cat_small_dom_sf"/>
</dbReference>